<dbReference type="SUPFAM" id="SSF51161">
    <property type="entry name" value="Trimeric LpxA-like enzymes"/>
    <property type="match status" value="1"/>
</dbReference>
<dbReference type="InterPro" id="IPR011004">
    <property type="entry name" value="Trimer_LpxA-like_sf"/>
</dbReference>
<gene>
    <name evidence="6" type="ORF">RHODO2019_15045</name>
</gene>
<dbReference type="Proteomes" id="UP001164965">
    <property type="component" value="Chromosome"/>
</dbReference>
<dbReference type="InterPro" id="IPR045304">
    <property type="entry name" value="LbH_SAT"/>
</dbReference>
<keyword evidence="7" id="KW-1185">Reference proteome</keyword>
<keyword evidence="4" id="KW-0012">Acyltransferase</keyword>
<reference evidence="6" key="1">
    <citation type="submission" date="2022-10" db="EMBL/GenBank/DDBJ databases">
        <title>Rhodococcus sp.75.</title>
        <authorList>
            <person name="Sun M."/>
        </authorList>
    </citation>
    <scope>NUCLEOTIDE SEQUENCE</scope>
    <source>
        <strain evidence="6">75</strain>
    </source>
</reference>
<comment type="pathway">
    <text evidence="1">Amino-acid biosynthesis; L-cysteine biosynthesis; L-cysteine from L-serine: step 1/2.</text>
</comment>
<dbReference type="RefSeq" id="WP_265382549.1">
    <property type="nucleotide sequence ID" value="NZ_CP110615.1"/>
</dbReference>
<evidence type="ECO:0000256" key="4">
    <source>
        <dbReference type="ARBA" id="ARBA00023315"/>
    </source>
</evidence>
<evidence type="ECO:0000256" key="1">
    <source>
        <dbReference type="ARBA" id="ARBA00004876"/>
    </source>
</evidence>
<name>A0ABY6NYI3_9NOCA</name>
<dbReference type="Gene3D" id="2.160.10.10">
    <property type="entry name" value="Hexapeptide repeat proteins"/>
    <property type="match status" value="1"/>
</dbReference>
<accession>A0ABY6NYI3</accession>
<protein>
    <submittedName>
        <fullName evidence="6">Serine O-acetyltransferase</fullName>
    </submittedName>
</protein>
<dbReference type="InterPro" id="IPR042122">
    <property type="entry name" value="Ser_AcTrfase_N_sf"/>
</dbReference>
<dbReference type="EMBL" id="CP110615">
    <property type="protein sequence ID" value="UZJ24442.1"/>
    <property type="molecule type" value="Genomic_DNA"/>
</dbReference>
<evidence type="ECO:0000256" key="3">
    <source>
        <dbReference type="ARBA" id="ARBA00022679"/>
    </source>
</evidence>
<proteinExistence type="predicted"/>
<dbReference type="PANTHER" id="PTHR42811">
    <property type="entry name" value="SERINE ACETYLTRANSFERASE"/>
    <property type="match status" value="1"/>
</dbReference>
<keyword evidence="3" id="KW-0808">Transferase</keyword>
<evidence type="ECO:0000313" key="6">
    <source>
        <dbReference type="EMBL" id="UZJ24442.1"/>
    </source>
</evidence>
<evidence type="ECO:0000313" key="7">
    <source>
        <dbReference type="Proteomes" id="UP001164965"/>
    </source>
</evidence>
<sequence length="297" mass="30536">MPETSSPPSPTLELPEGFAALLAGERAAYRLPPDLPDTAERLIHASLALLFPHFTRGSTCRADAVEADAAVLVRLLEQAMDLPGVAADARHRAAAALVAALPGIRAALLLDAAATADGDPAASGVDEVVLAYPGFFATAVHRIAHQLHVGGVALLPRLLGELAHRATGIDIHPGATIGGSFAIDHGTGVVVGATCEIGERVRLYQGVTLGALVVSKDLGSRKRHPTVQDDVVVYSGATILGGDTVIGRGSRIGGNVWLTRSVPPGSVVSTSAGTDRRRSPGAQGGREASDPALEFYL</sequence>
<dbReference type="CDD" id="cd03354">
    <property type="entry name" value="LbH_SAT"/>
    <property type="match status" value="1"/>
</dbReference>
<keyword evidence="2" id="KW-0028">Amino-acid biosynthesis</keyword>
<evidence type="ECO:0000256" key="5">
    <source>
        <dbReference type="SAM" id="MobiDB-lite"/>
    </source>
</evidence>
<dbReference type="Gene3D" id="1.10.3130.10">
    <property type="entry name" value="serine acetyltransferase, domain 1"/>
    <property type="match status" value="1"/>
</dbReference>
<organism evidence="6 7">
    <name type="scientific">Rhodococcus antarcticus</name>
    <dbReference type="NCBI Taxonomy" id="2987751"/>
    <lineage>
        <taxon>Bacteria</taxon>
        <taxon>Bacillati</taxon>
        <taxon>Actinomycetota</taxon>
        <taxon>Actinomycetes</taxon>
        <taxon>Mycobacteriales</taxon>
        <taxon>Nocardiaceae</taxon>
        <taxon>Rhodococcus</taxon>
    </lineage>
</organism>
<feature type="region of interest" description="Disordered" evidence="5">
    <location>
        <begin position="267"/>
        <end position="291"/>
    </location>
</feature>
<evidence type="ECO:0000256" key="2">
    <source>
        <dbReference type="ARBA" id="ARBA00022605"/>
    </source>
</evidence>